<accession>A0A1G6ZMT1</accession>
<dbReference type="AlphaFoldDB" id="A0A1G6ZMT1"/>
<sequence>MPHRGQESTDGAGDGEPVVPMAWLYAEYIADELLRSGDLMPTTSFEFRAGRDALALTVFLSDTEGELSGIRVITQLETWLSLTAYDQPWQEWVQERLADPAPDAAGAAVPGRATTGPDLELARSAWRWLRETELLAPDLNAVPGGAAGAGEDEAPKVWTPAWQLGLPLGHLAIHLF</sequence>
<evidence type="ECO:0000313" key="1">
    <source>
        <dbReference type="EMBL" id="SDE03978.1"/>
    </source>
</evidence>
<reference evidence="2" key="1">
    <citation type="submission" date="2016-10" db="EMBL/GenBank/DDBJ databases">
        <authorList>
            <person name="Varghese N."/>
            <person name="Submissions S."/>
        </authorList>
    </citation>
    <scope>NUCLEOTIDE SEQUENCE [LARGE SCALE GENOMIC DNA]</scope>
    <source>
        <strain evidence="2">CGMCC 4.3504</strain>
    </source>
</reference>
<evidence type="ECO:0000313" key="2">
    <source>
        <dbReference type="Proteomes" id="UP000182100"/>
    </source>
</evidence>
<dbReference type="RefSeq" id="WP_055573213.1">
    <property type="nucleotide sequence ID" value="NZ_FMZK01000015.1"/>
</dbReference>
<dbReference type="Proteomes" id="UP000182100">
    <property type="component" value="Unassembled WGS sequence"/>
</dbReference>
<gene>
    <name evidence="1" type="ORF">SAMN05216505_115101</name>
</gene>
<keyword evidence="2" id="KW-1185">Reference proteome</keyword>
<protein>
    <submittedName>
        <fullName evidence="1">Uncharacterized protein</fullName>
    </submittedName>
</protein>
<dbReference type="STRING" id="67344.SAMN05216505_115101"/>
<name>A0A1G6ZMT1_9ACTN</name>
<proteinExistence type="predicted"/>
<organism evidence="1 2">
    <name type="scientific">Streptomyces prasinopilosus</name>
    <dbReference type="NCBI Taxonomy" id="67344"/>
    <lineage>
        <taxon>Bacteria</taxon>
        <taxon>Bacillati</taxon>
        <taxon>Actinomycetota</taxon>
        <taxon>Actinomycetes</taxon>
        <taxon>Kitasatosporales</taxon>
        <taxon>Streptomycetaceae</taxon>
        <taxon>Streptomyces</taxon>
    </lineage>
</organism>
<dbReference type="EMBL" id="FMZK01000015">
    <property type="protein sequence ID" value="SDE03978.1"/>
    <property type="molecule type" value="Genomic_DNA"/>
</dbReference>